<evidence type="ECO:0000313" key="2">
    <source>
        <dbReference type="EMBL" id="TPP67433.1"/>
    </source>
</evidence>
<evidence type="ECO:0000313" key="3">
    <source>
        <dbReference type="Proteomes" id="UP000316759"/>
    </source>
</evidence>
<dbReference type="Proteomes" id="UP000316759">
    <property type="component" value="Unassembled WGS sequence"/>
</dbReference>
<dbReference type="Gene3D" id="3.60.10.10">
    <property type="entry name" value="Endonuclease/exonuclease/phosphatase"/>
    <property type="match status" value="1"/>
</dbReference>
<protein>
    <submittedName>
        <fullName evidence="2">Putative neutral sphingomyelinase</fullName>
    </submittedName>
</protein>
<keyword evidence="3" id="KW-1185">Reference proteome</keyword>
<reference evidence="2 3" key="1">
    <citation type="submission" date="2019-04" db="EMBL/GenBank/DDBJ databases">
        <title>Annotation for the trematode Fasciola gigantica.</title>
        <authorList>
            <person name="Choi Y.-J."/>
        </authorList>
    </citation>
    <scope>NUCLEOTIDE SEQUENCE [LARGE SCALE GENOMIC DNA]</scope>
    <source>
        <strain evidence="2">Uganda_cow_1</strain>
    </source>
</reference>
<dbReference type="SUPFAM" id="SSF56219">
    <property type="entry name" value="DNase I-like"/>
    <property type="match status" value="1"/>
</dbReference>
<feature type="domain" description="Endonuclease/exonuclease/phosphatase" evidence="1">
    <location>
        <begin position="12"/>
        <end position="125"/>
    </location>
</feature>
<gene>
    <name evidence="2" type="ORF">FGIG_06991</name>
</gene>
<dbReference type="AlphaFoldDB" id="A0A504Z0W4"/>
<organism evidence="2 3">
    <name type="scientific">Fasciola gigantica</name>
    <name type="common">Giant liver fluke</name>
    <dbReference type="NCBI Taxonomy" id="46835"/>
    <lineage>
        <taxon>Eukaryota</taxon>
        <taxon>Metazoa</taxon>
        <taxon>Spiralia</taxon>
        <taxon>Lophotrochozoa</taxon>
        <taxon>Platyhelminthes</taxon>
        <taxon>Trematoda</taxon>
        <taxon>Digenea</taxon>
        <taxon>Plagiorchiida</taxon>
        <taxon>Echinostomata</taxon>
        <taxon>Echinostomatoidea</taxon>
        <taxon>Fasciolidae</taxon>
        <taxon>Fasciola</taxon>
    </lineage>
</organism>
<comment type="caution">
    <text evidence="2">The sequence shown here is derived from an EMBL/GenBank/DDBJ whole genome shotgun (WGS) entry which is preliminary data.</text>
</comment>
<dbReference type="EMBL" id="SUNJ01000685">
    <property type="protein sequence ID" value="TPP67433.1"/>
    <property type="molecule type" value="Genomic_DNA"/>
</dbReference>
<dbReference type="GO" id="GO:0003824">
    <property type="term" value="F:catalytic activity"/>
    <property type="evidence" value="ECO:0007669"/>
    <property type="project" value="InterPro"/>
</dbReference>
<dbReference type="InterPro" id="IPR036691">
    <property type="entry name" value="Endo/exonu/phosph_ase_sf"/>
</dbReference>
<dbReference type="Pfam" id="PF03372">
    <property type="entry name" value="Exo_endo_phos"/>
    <property type="match status" value="1"/>
</dbReference>
<name>A0A504Z0W4_FASGI</name>
<feature type="non-terminal residue" evidence="2">
    <location>
        <position position="1"/>
    </location>
</feature>
<sequence length="212" mass="23916">LVARYELNRKLDRYHGHRTCQLIDLLQFIRCTSSSSDAIVIAGDFNLEPNTPDIAFFKSYLGVSDAWMDSLERYSNGPTSPPIPNEKTEIEGCTCDRADNPYRNDEWTKHYGNGERLDYIFYRTSSGPIDPVSAPASCRLTCLSSWLDLRKVPHDTDGLHYSDHVGVGARFTLNRVLHQEVAVSKFSENIDDTFLCIGDLLAVRLVVKGTRP</sequence>
<accession>A0A504Z0W4</accession>
<dbReference type="InterPro" id="IPR005135">
    <property type="entry name" value="Endo/exonuclease/phosphatase"/>
</dbReference>
<proteinExistence type="predicted"/>
<dbReference type="STRING" id="46835.A0A504Z0W4"/>
<evidence type="ECO:0000259" key="1">
    <source>
        <dbReference type="Pfam" id="PF03372"/>
    </source>
</evidence>
<dbReference type="OrthoDB" id="387657at2759"/>